<dbReference type="AlphaFoldDB" id="A0A5S4V3E7"/>
<dbReference type="EMBL" id="VSSB01000002">
    <property type="protein sequence ID" value="TYL51040.1"/>
    <property type="molecule type" value="Genomic_DNA"/>
</dbReference>
<evidence type="ECO:0000313" key="2">
    <source>
        <dbReference type="Proteomes" id="UP000325243"/>
    </source>
</evidence>
<reference evidence="1 2" key="1">
    <citation type="submission" date="2019-08" db="EMBL/GenBank/DDBJ databases">
        <authorList>
            <person name="Hu J."/>
        </authorList>
    </citation>
    <scope>NUCLEOTIDE SEQUENCE [LARGE SCALE GENOMIC DNA]</scope>
    <source>
        <strain evidence="1 2">NEAU-184</strain>
    </source>
</reference>
<keyword evidence="2" id="KW-1185">Reference proteome</keyword>
<sequence>MTPEEIRRAIVDAPGETLHESSAHACYATLLAAQEAGAPGPELVAIIWAFRREWKALEAVVDELGV</sequence>
<dbReference type="RefSeq" id="WP_148735135.1">
    <property type="nucleotide sequence ID" value="NZ_VSSB01000002.1"/>
</dbReference>
<accession>A0A5S4V3E7</accession>
<protein>
    <submittedName>
        <fullName evidence="1">Uncharacterized protein</fullName>
    </submittedName>
</protein>
<evidence type="ECO:0000313" key="1">
    <source>
        <dbReference type="EMBL" id="TYL51040.1"/>
    </source>
</evidence>
<comment type="caution">
    <text evidence="1">The sequence shown here is derived from an EMBL/GenBank/DDBJ whole genome shotgun (WGS) entry which is preliminary data.</text>
</comment>
<organism evidence="1 2">
    <name type="scientific">Agromyces mariniharenae</name>
    <dbReference type="NCBI Taxonomy" id="2604423"/>
    <lineage>
        <taxon>Bacteria</taxon>
        <taxon>Bacillati</taxon>
        <taxon>Actinomycetota</taxon>
        <taxon>Actinomycetes</taxon>
        <taxon>Micrococcales</taxon>
        <taxon>Microbacteriaceae</taxon>
        <taxon>Agromyces</taxon>
    </lineage>
</organism>
<gene>
    <name evidence="1" type="ORF">FYC51_18080</name>
</gene>
<name>A0A5S4V3E7_9MICO</name>
<proteinExistence type="predicted"/>
<dbReference type="Proteomes" id="UP000325243">
    <property type="component" value="Unassembled WGS sequence"/>
</dbReference>